<proteinExistence type="predicted"/>
<dbReference type="EMBL" id="LNIX01000003">
    <property type="protein sequence ID" value="OXA58747.1"/>
    <property type="molecule type" value="Genomic_DNA"/>
</dbReference>
<dbReference type="FunFam" id="4.10.1110.10:FF:000003">
    <property type="entry name" value="AN1-type zinc finger protein 2B isoform X1"/>
    <property type="match status" value="1"/>
</dbReference>
<dbReference type="Gene3D" id="4.10.1110.10">
    <property type="entry name" value="AN1-like Zinc finger"/>
    <property type="match status" value="2"/>
</dbReference>
<dbReference type="GO" id="GO:0008270">
    <property type="term" value="F:zinc ion binding"/>
    <property type="evidence" value="ECO:0007669"/>
    <property type="project" value="UniProtKB-KW"/>
</dbReference>
<keyword evidence="9" id="KW-1185">Reference proteome</keyword>
<dbReference type="PROSITE" id="PS51039">
    <property type="entry name" value="ZF_AN1"/>
    <property type="match status" value="2"/>
</dbReference>
<dbReference type="SMART" id="SM00154">
    <property type="entry name" value="ZnF_AN1"/>
    <property type="match status" value="2"/>
</dbReference>
<evidence type="ECO:0000256" key="2">
    <source>
        <dbReference type="ARBA" id="ARBA00022737"/>
    </source>
</evidence>
<dbReference type="GO" id="GO:0005783">
    <property type="term" value="C:endoplasmic reticulum"/>
    <property type="evidence" value="ECO:0007669"/>
    <property type="project" value="TreeGrafter"/>
</dbReference>
<gene>
    <name evidence="8" type="ORF">Fcan01_07595</name>
</gene>
<dbReference type="OMA" id="DESKHNR"/>
<evidence type="ECO:0000259" key="7">
    <source>
        <dbReference type="PROSITE" id="PS51039"/>
    </source>
</evidence>
<dbReference type="Pfam" id="PF25403">
    <property type="entry name" value="zf-C2H2_ZFAND2"/>
    <property type="match status" value="1"/>
</dbReference>
<dbReference type="OrthoDB" id="431929at2759"/>
<dbReference type="GO" id="GO:0045047">
    <property type="term" value="P:protein targeting to ER"/>
    <property type="evidence" value="ECO:0007669"/>
    <property type="project" value="TreeGrafter"/>
</dbReference>
<dbReference type="Pfam" id="PF01428">
    <property type="entry name" value="zf-AN1"/>
    <property type="match status" value="2"/>
</dbReference>
<evidence type="ECO:0000256" key="1">
    <source>
        <dbReference type="ARBA" id="ARBA00022723"/>
    </source>
</evidence>
<feature type="domain" description="AN1-type" evidence="7">
    <location>
        <begin position="4"/>
        <end position="52"/>
    </location>
</feature>
<dbReference type="AlphaFoldDB" id="A0A226ENP6"/>
<feature type="region of interest" description="Disordered" evidence="6">
    <location>
        <begin position="155"/>
        <end position="174"/>
    </location>
</feature>
<evidence type="ECO:0000256" key="5">
    <source>
        <dbReference type="PROSITE-ProRule" id="PRU00449"/>
    </source>
</evidence>
<evidence type="ECO:0000256" key="3">
    <source>
        <dbReference type="ARBA" id="ARBA00022771"/>
    </source>
</evidence>
<name>A0A226ENP6_FOLCA</name>
<accession>A0A226ENP6</accession>
<dbReference type="SUPFAM" id="SSF118310">
    <property type="entry name" value="AN1-like Zinc finger"/>
    <property type="match status" value="2"/>
</dbReference>
<dbReference type="PANTHER" id="PTHR14677:SF20">
    <property type="entry name" value="ZINC FINGER AN1-TYPE CONTAINING 2A-RELATED"/>
    <property type="match status" value="1"/>
</dbReference>
<organism evidence="8 9">
    <name type="scientific">Folsomia candida</name>
    <name type="common">Springtail</name>
    <dbReference type="NCBI Taxonomy" id="158441"/>
    <lineage>
        <taxon>Eukaryota</taxon>
        <taxon>Metazoa</taxon>
        <taxon>Ecdysozoa</taxon>
        <taxon>Arthropoda</taxon>
        <taxon>Hexapoda</taxon>
        <taxon>Collembola</taxon>
        <taxon>Entomobryomorpha</taxon>
        <taxon>Isotomoidea</taxon>
        <taxon>Isotomidae</taxon>
        <taxon>Proisotominae</taxon>
        <taxon>Folsomia</taxon>
    </lineage>
</organism>
<evidence type="ECO:0000313" key="9">
    <source>
        <dbReference type="Proteomes" id="UP000198287"/>
    </source>
</evidence>
<keyword evidence="3 5" id="KW-0863">Zinc-finger</keyword>
<keyword evidence="1" id="KW-0479">Metal-binding</keyword>
<dbReference type="Proteomes" id="UP000198287">
    <property type="component" value="Unassembled WGS sequence"/>
</dbReference>
<comment type="caution">
    <text evidence="8">The sequence shown here is derived from an EMBL/GenBank/DDBJ whole genome shotgun (WGS) entry which is preliminary data.</text>
</comment>
<dbReference type="InterPro" id="IPR057357">
    <property type="entry name" value="Znf-C2H2_ZFAND2A/B"/>
</dbReference>
<feature type="domain" description="AN1-type" evidence="7">
    <location>
        <begin position="95"/>
        <end position="143"/>
    </location>
</feature>
<keyword evidence="2" id="KW-0677">Repeat</keyword>
<dbReference type="InterPro" id="IPR035896">
    <property type="entry name" value="AN1-like_Znf"/>
</dbReference>
<evidence type="ECO:0000313" key="8">
    <source>
        <dbReference type="EMBL" id="OXA58747.1"/>
    </source>
</evidence>
<protein>
    <submittedName>
        <fullName evidence="8">AN1-type zinc finger protein 2B</fullName>
    </submittedName>
</protein>
<dbReference type="PANTHER" id="PTHR14677">
    <property type="entry name" value="ARSENITE INDUCUBLE RNA ASSOCIATED PROTEIN AIP-1-RELATED"/>
    <property type="match status" value="1"/>
</dbReference>
<feature type="compositionally biased region" description="Low complexity" evidence="6">
    <location>
        <begin position="155"/>
        <end position="167"/>
    </location>
</feature>
<evidence type="ECO:0000256" key="4">
    <source>
        <dbReference type="ARBA" id="ARBA00022833"/>
    </source>
</evidence>
<sequence>MELPHLGTHCSEDNCRRLDFLPVKCDGCSKVFCGDHYSYTGHNCPVAYKKNVQVPVCPLCNAPVPGNLNELPDIRVSQHIDNDCKSDAAIGRRQKVYTNRCTFKTCKKKEMIPILCDTCNLNFCLKHRHPQDHECTKNCGKSLGKAGQAALARTAAASSSSSRNQQSIVTRVSNATSSAANGLSRAMGFRPAAVQGNLSDEEAFQLALQASLNPNATVLPVPNHTITQEQEDFLLAKAIAESEAGVVGDVSATNRGRRSQPNCEIS</sequence>
<reference evidence="8 9" key="1">
    <citation type="submission" date="2015-12" db="EMBL/GenBank/DDBJ databases">
        <title>The genome of Folsomia candida.</title>
        <authorList>
            <person name="Faddeeva A."/>
            <person name="Derks M.F."/>
            <person name="Anvar Y."/>
            <person name="Smit S."/>
            <person name="Van Straalen N."/>
            <person name="Roelofs D."/>
        </authorList>
    </citation>
    <scope>NUCLEOTIDE SEQUENCE [LARGE SCALE GENOMIC DNA]</scope>
    <source>
        <strain evidence="8 9">VU population</strain>
        <tissue evidence="8">Whole body</tissue>
    </source>
</reference>
<keyword evidence="4" id="KW-0862">Zinc</keyword>
<dbReference type="STRING" id="158441.A0A226ENP6"/>
<dbReference type="InterPro" id="IPR000058">
    <property type="entry name" value="Znf_AN1"/>
</dbReference>
<evidence type="ECO:0000256" key="6">
    <source>
        <dbReference type="SAM" id="MobiDB-lite"/>
    </source>
</evidence>
<dbReference type="GO" id="GO:0043161">
    <property type="term" value="P:proteasome-mediated ubiquitin-dependent protein catabolic process"/>
    <property type="evidence" value="ECO:0007669"/>
    <property type="project" value="TreeGrafter"/>
</dbReference>